<proteinExistence type="predicted"/>
<dbReference type="RefSeq" id="WP_224316010.1">
    <property type="nucleotide sequence ID" value="NZ_JACGBB010000004.1"/>
</dbReference>
<sequence>MITAIIFIIVLGLSSTVILSTSLSTLSLSQRTYIKDQAEIFLKSASQYAIAYWLSKNDKVSDLNNKVITLYYPDETNPSYKAKIMYKWVDKDFTGLSNNSGGMLNYDDNTVRVIVVLETSGVVKDLANIRLVDDFTLGN</sequence>
<comment type="caution">
    <text evidence="1">The sequence shown here is derived from an EMBL/GenBank/DDBJ whole genome shotgun (WGS) entry which is preliminary data.</text>
</comment>
<name>A0ABS7WQN1_9BACT</name>
<dbReference type="EMBL" id="JACGBB010000004">
    <property type="protein sequence ID" value="MBZ7987053.1"/>
    <property type="molecule type" value="Genomic_DNA"/>
</dbReference>
<evidence type="ECO:0000313" key="1">
    <source>
        <dbReference type="EMBL" id="MBZ7987053.1"/>
    </source>
</evidence>
<evidence type="ECO:0008006" key="3">
    <source>
        <dbReference type="Google" id="ProtNLM"/>
    </source>
</evidence>
<protein>
    <recommendedName>
        <fullName evidence="3">Type II secretion system protein</fullName>
    </recommendedName>
</protein>
<keyword evidence="2" id="KW-1185">Reference proteome</keyword>
<evidence type="ECO:0000313" key="2">
    <source>
        <dbReference type="Proteomes" id="UP000786183"/>
    </source>
</evidence>
<organism evidence="1 2">
    <name type="scientific">Campylobacter canadensis</name>
    <dbReference type="NCBI Taxonomy" id="449520"/>
    <lineage>
        <taxon>Bacteria</taxon>
        <taxon>Pseudomonadati</taxon>
        <taxon>Campylobacterota</taxon>
        <taxon>Epsilonproteobacteria</taxon>
        <taxon>Campylobacterales</taxon>
        <taxon>Campylobacteraceae</taxon>
        <taxon>Campylobacter</taxon>
    </lineage>
</organism>
<dbReference type="Proteomes" id="UP000786183">
    <property type="component" value="Unassembled WGS sequence"/>
</dbReference>
<gene>
    <name evidence="1" type="ORF">AVCANL283_02825</name>
</gene>
<accession>A0ABS7WQN1</accession>
<reference evidence="1 2" key="1">
    <citation type="submission" date="2020-07" db="EMBL/GenBank/DDBJ databases">
        <title>Transfer of Campylobacter canadensis to the novel genus Avispirillum gen. nov., that also includes two novel species recovered from migratory waterfowl: Avispirillum anseris sp. nov. and Avispirillum brantae sp. nov.</title>
        <authorList>
            <person name="Miller W.G."/>
            <person name="Chapman M.H."/>
            <person name="Yee E."/>
            <person name="Inglis G.D."/>
        </authorList>
    </citation>
    <scope>NUCLEOTIDE SEQUENCE [LARGE SCALE GENOMIC DNA]</scope>
    <source>
        <strain evidence="1 2">L283</strain>
    </source>
</reference>